<proteinExistence type="predicted"/>
<feature type="region of interest" description="Disordered" evidence="6">
    <location>
        <begin position="428"/>
        <end position="505"/>
    </location>
</feature>
<dbReference type="CDD" id="cd14009">
    <property type="entry name" value="STKc_ATG1_ULK_like"/>
    <property type="match status" value="1"/>
</dbReference>
<dbReference type="InterPro" id="IPR017441">
    <property type="entry name" value="Protein_kinase_ATP_BS"/>
</dbReference>
<protein>
    <recommendedName>
        <fullName evidence="7">Protein kinase domain-containing protein</fullName>
    </recommendedName>
</protein>
<name>A0ABR2YK00_9CHLO</name>
<feature type="binding site" evidence="5">
    <location>
        <position position="45"/>
    </location>
    <ligand>
        <name>ATP</name>
        <dbReference type="ChEBI" id="CHEBI:30616"/>
    </ligand>
</feature>
<dbReference type="SUPFAM" id="SSF56112">
    <property type="entry name" value="Protein kinase-like (PK-like)"/>
    <property type="match status" value="1"/>
</dbReference>
<gene>
    <name evidence="8" type="ORF">WJX75_009207</name>
</gene>
<evidence type="ECO:0000256" key="6">
    <source>
        <dbReference type="SAM" id="MobiDB-lite"/>
    </source>
</evidence>
<comment type="caution">
    <text evidence="8">The sequence shown here is derived from an EMBL/GenBank/DDBJ whole genome shotgun (WGS) entry which is preliminary data.</text>
</comment>
<dbReference type="PROSITE" id="PS50011">
    <property type="entry name" value="PROTEIN_KINASE_DOM"/>
    <property type="match status" value="1"/>
</dbReference>
<dbReference type="PROSITE" id="PS00107">
    <property type="entry name" value="PROTEIN_KINASE_ATP"/>
    <property type="match status" value="1"/>
</dbReference>
<dbReference type="SMART" id="SM00220">
    <property type="entry name" value="S_TKc"/>
    <property type="match status" value="1"/>
</dbReference>
<sequence length="724" mass="77880">MDGDGSTSGQVLIGDWILGSKIGAGSFAVVWKAKHALTGQLVAIKEISTDKLNKKLKQSLESEISILKQITHKNIVQLLEVMEVRDRMYLVMEYCSGGDLSKYIRRHKRIPEASARALLRQLAAGLRELWSRNLVHRDLKPQNLLLSTTKTGALLKIADFGFARSLQPQGLAETLCGSPLYMAPEILQFHKYNAKADLWSVGTILFELVVGKPPFNGANHVALLRNIERQDAVIPAALAKSLSTSCVSLLHGLLRRNPVERMTFEEFFMHAFLRSSSAAASSCDSRGSSSSSSLVSSAEPSPVKGPARDEGAQAVAPKEAQERQSAPDENLPFLLDDDTSKAGEQQRAELTFAQVPAPPPLSIEPTNHPVQWFQYQAPPISMPHRTDLGPRQSAAFSGGRSGPPMLMPSTPQPQLHNAVGNLLDDEDDYVIIDGPSPFNSTHGSLPRRSSVGSGQGSLAQGPNTPGSTPPLHRGSLTRMHTTNNHPLQSSRSVPDQSSYPCSAPQAAAPASSMLFSAGMSRPESLVRSARILEGLAAIKQEGGAPQDALSIRLLTIQVLEAALDAMADRSQDMRVSGLQQSRSGLTQERVCAELRAVVTRAEESATATTDAMEPDEQLPDVWELTYRAALALARGAAVDELLGNAAASMRSYVKAGTLLHFIFGEAPALSLEPKADLTRSERIRLQRYTAAIAARYTAVASLNAVGHGSGLELKSSRHLAAVHG</sequence>
<dbReference type="InterPro" id="IPR008271">
    <property type="entry name" value="Ser/Thr_kinase_AS"/>
</dbReference>
<keyword evidence="3" id="KW-0418">Kinase</keyword>
<feature type="compositionally biased region" description="Polar residues" evidence="6">
    <location>
        <begin position="450"/>
        <end position="466"/>
    </location>
</feature>
<dbReference type="PROSITE" id="PS00108">
    <property type="entry name" value="PROTEIN_KINASE_ST"/>
    <property type="match status" value="1"/>
</dbReference>
<evidence type="ECO:0000256" key="5">
    <source>
        <dbReference type="PROSITE-ProRule" id="PRU10141"/>
    </source>
</evidence>
<evidence type="ECO:0000256" key="2">
    <source>
        <dbReference type="ARBA" id="ARBA00022741"/>
    </source>
</evidence>
<dbReference type="InterPro" id="IPR000719">
    <property type="entry name" value="Prot_kinase_dom"/>
</dbReference>
<dbReference type="EMBL" id="JALJOT010000010">
    <property type="protein sequence ID" value="KAK9906854.1"/>
    <property type="molecule type" value="Genomic_DNA"/>
</dbReference>
<dbReference type="InterPro" id="IPR011009">
    <property type="entry name" value="Kinase-like_dom_sf"/>
</dbReference>
<dbReference type="PANTHER" id="PTHR24348">
    <property type="entry name" value="SERINE/THREONINE-PROTEIN KINASE UNC-51-RELATED"/>
    <property type="match status" value="1"/>
</dbReference>
<accession>A0ABR2YK00</accession>
<dbReference type="Pfam" id="PF00069">
    <property type="entry name" value="Pkinase"/>
    <property type="match status" value="1"/>
</dbReference>
<feature type="domain" description="Protein kinase" evidence="7">
    <location>
        <begin position="16"/>
        <end position="273"/>
    </location>
</feature>
<evidence type="ECO:0000256" key="4">
    <source>
        <dbReference type="ARBA" id="ARBA00022840"/>
    </source>
</evidence>
<keyword evidence="2 5" id="KW-0547">Nucleotide-binding</keyword>
<feature type="region of interest" description="Disordered" evidence="6">
    <location>
        <begin position="284"/>
        <end position="336"/>
    </location>
</feature>
<dbReference type="PANTHER" id="PTHR24348:SF22">
    <property type="entry name" value="NON-SPECIFIC SERINE_THREONINE PROTEIN KINASE"/>
    <property type="match status" value="1"/>
</dbReference>
<feature type="compositionally biased region" description="Low complexity" evidence="6">
    <location>
        <begin position="284"/>
        <end position="301"/>
    </location>
</feature>
<dbReference type="Proteomes" id="UP001491310">
    <property type="component" value="Unassembled WGS sequence"/>
</dbReference>
<keyword evidence="1" id="KW-0808">Transferase</keyword>
<dbReference type="InterPro" id="IPR045269">
    <property type="entry name" value="Atg1-like"/>
</dbReference>
<evidence type="ECO:0000313" key="9">
    <source>
        <dbReference type="Proteomes" id="UP001491310"/>
    </source>
</evidence>
<keyword evidence="9" id="KW-1185">Reference proteome</keyword>
<evidence type="ECO:0000256" key="3">
    <source>
        <dbReference type="ARBA" id="ARBA00022777"/>
    </source>
</evidence>
<organism evidence="8 9">
    <name type="scientific">Coccomyxa subellipsoidea</name>
    <dbReference type="NCBI Taxonomy" id="248742"/>
    <lineage>
        <taxon>Eukaryota</taxon>
        <taxon>Viridiplantae</taxon>
        <taxon>Chlorophyta</taxon>
        <taxon>core chlorophytes</taxon>
        <taxon>Trebouxiophyceae</taxon>
        <taxon>Trebouxiophyceae incertae sedis</taxon>
        <taxon>Coccomyxaceae</taxon>
        <taxon>Coccomyxa</taxon>
    </lineage>
</organism>
<feature type="compositionally biased region" description="Polar residues" evidence="6">
    <location>
        <begin position="478"/>
        <end position="496"/>
    </location>
</feature>
<evidence type="ECO:0000256" key="1">
    <source>
        <dbReference type="ARBA" id="ARBA00022679"/>
    </source>
</evidence>
<reference evidence="8 9" key="1">
    <citation type="journal article" date="2024" name="Nat. Commun.">
        <title>Phylogenomics reveals the evolutionary origins of lichenization in chlorophyte algae.</title>
        <authorList>
            <person name="Puginier C."/>
            <person name="Libourel C."/>
            <person name="Otte J."/>
            <person name="Skaloud P."/>
            <person name="Haon M."/>
            <person name="Grisel S."/>
            <person name="Petersen M."/>
            <person name="Berrin J.G."/>
            <person name="Delaux P.M."/>
            <person name="Dal Grande F."/>
            <person name="Keller J."/>
        </authorList>
    </citation>
    <scope>NUCLEOTIDE SEQUENCE [LARGE SCALE GENOMIC DNA]</scope>
    <source>
        <strain evidence="8 9">SAG 216-7</strain>
    </source>
</reference>
<keyword evidence="4 5" id="KW-0067">ATP-binding</keyword>
<dbReference type="Gene3D" id="1.10.510.10">
    <property type="entry name" value="Transferase(Phosphotransferase) domain 1"/>
    <property type="match status" value="1"/>
</dbReference>
<evidence type="ECO:0000259" key="7">
    <source>
        <dbReference type="PROSITE" id="PS50011"/>
    </source>
</evidence>
<evidence type="ECO:0000313" key="8">
    <source>
        <dbReference type="EMBL" id="KAK9906854.1"/>
    </source>
</evidence>